<dbReference type="RefSeq" id="WP_135646614.1">
    <property type="nucleotide sequence ID" value="NZ_RQER01000005.1"/>
</dbReference>
<evidence type="ECO:0000313" key="1">
    <source>
        <dbReference type="EMBL" id="TGK01817.1"/>
    </source>
</evidence>
<dbReference type="EMBL" id="RQGC01000012">
    <property type="protein sequence ID" value="TGL39423.1"/>
    <property type="molecule type" value="Genomic_DNA"/>
</dbReference>
<sequence>MKVENFYWTFETDEFPILHVNNGYCNEERILGERLYDHFNDNSLNPELPSFTDWGFVFNFKCQNNYFVFIIRCLNVSDKLFGIMIYKRDSLITNLVDSLFNKKINIDKLVHLIEIILNSETSLYKIRRYSETEWRNFFKNTNIAEVEYCKE</sequence>
<reference evidence="2" key="1">
    <citation type="submission" date="2018-10" db="EMBL/GenBank/DDBJ databases">
        <authorList>
            <person name="Vincent A.T."/>
            <person name="Schiettekatte O."/>
            <person name="Bourhy P."/>
            <person name="Veyrier F.J."/>
            <person name="Picardeau M."/>
        </authorList>
    </citation>
    <scope>NUCLEOTIDE SEQUENCE</scope>
    <source>
        <strain evidence="2">201702690</strain>
    </source>
</reference>
<reference evidence="3 4" key="2">
    <citation type="journal article" date="2019" name="PLoS Negl. Trop. Dis.">
        <title>Revisiting the worldwide diversity of Leptospira species in the environment.</title>
        <authorList>
            <person name="Vincent A.T."/>
            <person name="Schiettekatte O."/>
            <person name="Bourhy P."/>
            <person name="Veyrier F.J."/>
            <person name="Picardeau M."/>
        </authorList>
    </citation>
    <scope>NUCLEOTIDE SEQUENCE [LARGE SCALE GENOMIC DNA]</scope>
    <source>
        <strain evidence="3">201702690</strain>
        <strain evidence="1 4">SSW18</strain>
    </source>
</reference>
<dbReference type="AlphaFoldDB" id="A0A5F1ZQ16"/>
<evidence type="ECO:0000313" key="2">
    <source>
        <dbReference type="EMBL" id="TGL39423.1"/>
    </source>
</evidence>
<keyword evidence="3" id="KW-1185">Reference proteome</keyword>
<protein>
    <submittedName>
        <fullName evidence="1">Uncharacterized protein</fullName>
    </submittedName>
</protein>
<evidence type="ECO:0000313" key="3">
    <source>
        <dbReference type="Proteomes" id="UP000297273"/>
    </source>
</evidence>
<comment type="caution">
    <text evidence="1">The sequence shown here is derived from an EMBL/GenBank/DDBJ whole genome shotgun (WGS) entry which is preliminary data.</text>
</comment>
<name>A0A5F1ZQ16_9LEPT</name>
<dbReference type="EMBL" id="RQER01000005">
    <property type="protein sequence ID" value="TGK01817.1"/>
    <property type="molecule type" value="Genomic_DNA"/>
</dbReference>
<gene>
    <name evidence="1" type="ORF">EHO57_08435</name>
    <name evidence="2" type="ORF">EHQ53_15195</name>
</gene>
<proteinExistence type="predicted"/>
<evidence type="ECO:0000313" key="4">
    <source>
        <dbReference type="Proteomes" id="UP000297946"/>
    </source>
</evidence>
<dbReference type="Proteomes" id="UP000297273">
    <property type="component" value="Unassembled WGS sequence"/>
</dbReference>
<dbReference type="Proteomes" id="UP000297946">
    <property type="component" value="Unassembled WGS sequence"/>
</dbReference>
<organism evidence="1 4">
    <name type="scientific">Leptospira langatensis</name>
    <dbReference type="NCBI Taxonomy" id="2484983"/>
    <lineage>
        <taxon>Bacteria</taxon>
        <taxon>Pseudomonadati</taxon>
        <taxon>Spirochaetota</taxon>
        <taxon>Spirochaetia</taxon>
        <taxon>Leptospirales</taxon>
        <taxon>Leptospiraceae</taxon>
        <taxon>Leptospira</taxon>
    </lineage>
</organism>
<accession>A0A5F1ZQ16</accession>